<evidence type="ECO:0000313" key="2">
    <source>
        <dbReference type="Proteomes" id="UP000275408"/>
    </source>
</evidence>
<dbReference type="Proteomes" id="UP000275408">
    <property type="component" value="Unassembled WGS sequence"/>
</dbReference>
<keyword evidence="2" id="KW-1185">Reference proteome</keyword>
<dbReference type="AlphaFoldDB" id="A0A3M6URY4"/>
<proteinExistence type="predicted"/>
<dbReference type="EMBL" id="RCHS01000867">
    <property type="protein sequence ID" value="RMX56317.1"/>
    <property type="molecule type" value="Genomic_DNA"/>
</dbReference>
<sequence>MRKFLPRNDHVRNKDRQGLAVVIRLAEEKLIEYLQQLDFVNHTIIPEMNHFTEHNRVGMYPHPINIAVGPYSSLLLLTMNQETESVAAKEVHFKNNVVSLAGNDGPIKFHKVVKGSVCVDVNELRNRGEVLEKVNELGFAPGGTVIKMNSRIEKYR</sequence>
<protein>
    <submittedName>
        <fullName evidence="1">Uncharacterized protein</fullName>
    </submittedName>
</protein>
<evidence type="ECO:0000313" key="1">
    <source>
        <dbReference type="EMBL" id="RMX56317.1"/>
    </source>
</evidence>
<name>A0A3M6URY4_POCDA</name>
<reference evidence="1 2" key="1">
    <citation type="journal article" date="2018" name="Sci. Rep.">
        <title>Comparative analysis of the Pocillopora damicornis genome highlights role of immune system in coral evolution.</title>
        <authorList>
            <person name="Cunning R."/>
            <person name="Bay R.A."/>
            <person name="Gillette P."/>
            <person name="Baker A.C."/>
            <person name="Traylor-Knowles N."/>
        </authorList>
    </citation>
    <scope>NUCLEOTIDE SEQUENCE [LARGE SCALE GENOMIC DNA]</scope>
    <source>
        <strain evidence="1">RSMAS</strain>
        <tissue evidence="1">Whole animal</tissue>
    </source>
</reference>
<gene>
    <name evidence="1" type="ORF">pdam_00019267</name>
</gene>
<comment type="caution">
    <text evidence="1">The sequence shown here is derived from an EMBL/GenBank/DDBJ whole genome shotgun (WGS) entry which is preliminary data.</text>
</comment>
<accession>A0A3M6URY4</accession>
<organism evidence="1 2">
    <name type="scientific">Pocillopora damicornis</name>
    <name type="common">Cauliflower coral</name>
    <name type="synonym">Millepora damicornis</name>
    <dbReference type="NCBI Taxonomy" id="46731"/>
    <lineage>
        <taxon>Eukaryota</taxon>
        <taxon>Metazoa</taxon>
        <taxon>Cnidaria</taxon>
        <taxon>Anthozoa</taxon>
        <taxon>Hexacorallia</taxon>
        <taxon>Scleractinia</taxon>
        <taxon>Astrocoeniina</taxon>
        <taxon>Pocilloporidae</taxon>
        <taxon>Pocillopora</taxon>
    </lineage>
</organism>